<dbReference type="Pfam" id="PF00482">
    <property type="entry name" value="T2SSF"/>
    <property type="match status" value="1"/>
</dbReference>
<organism evidence="8">
    <name type="scientific">freshwater metagenome</name>
    <dbReference type="NCBI Taxonomy" id="449393"/>
    <lineage>
        <taxon>unclassified sequences</taxon>
        <taxon>metagenomes</taxon>
        <taxon>ecological metagenomes</taxon>
    </lineage>
</organism>
<dbReference type="Pfam" id="PF13519">
    <property type="entry name" value="VWA_2"/>
    <property type="match status" value="1"/>
</dbReference>
<dbReference type="PANTHER" id="PTHR35007:SF1">
    <property type="entry name" value="PILUS ASSEMBLY PROTEIN"/>
    <property type="match status" value="1"/>
</dbReference>
<dbReference type="AlphaFoldDB" id="A0A6J7XV31"/>
<feature type="transmembrane region" description="Helical" evidence="6">
    <location>
        <begin position="509"/>
        <end position="529"/>
    </location>
</feature>
<dbReference type="GO" id="GO:0005886">
    <property type="term" value="C:plasma membrane"/>
    <property type="evidence" value="ECO:0007669"/>
    <property type="project" value="UniProtKB-SubCell"/>
</dbReference>
<dbReference type="Gene3D" id="3.40.50.410">
    <property type="entry name" value="von Willebrand factor, type A domain"/>
    <property type="match status" value="1"/>
</dbReference>
<feature type="transmembrane region" description="Helical" evidence="6">
    <location>
        <begin position="314"/>
        <end position="347"/>
    </location>
</feature>
<dbReference type="InterPro" id="IPR002035">
    <property type="entry name" value="VWF_A"/>
</dbReference>
<dbReference type="InterPro" id="IPR018076">
    <property type="entry name" value="T2SS_GspF_dom"/>
</dbReference>
<protein>
    <submittedName>
        <fullName evidence="8">Unannotated protein</fullName>
    </submittedName>
</protein>
<keyword evidence="2" id="KW-1003">Cell membrane</keyword>
<name>A0A6J7XV31_9ZZZZ</name>
<evidence type="ECO:0000256" key="3">
    <source>
        <dbReference type="ARBA" id="ARBA00022692"/>
    </source>
</evidence>
<evidence type="ECO:0000256" key="5">
    <source>
        <dbReference type="ARBA" id="ARBA00023136"/>
    </source>
</evidence>
<gene>
    <name evidence="8" type="ORF">UFOPK3554_01299</name>
</gene>
<dbReference type="SMART" id="SM00327">
    <property type="entry name" value="VWA"/>
    <property type="match status" value="1"/>
</dbReference>
<dbReference type="PROSITE" id="PS50234">
    <property type="entry name" value="VWFA"/>
    <property type="match status" value="1"/>
</dbReference>
<evidence type="ECO:0000259" key="7">
    <source>
        <dbReference type="PROSITE" id="PS50234"/>
    </source>
</evidence>
<keyword evidence="4 6" id="KW-1133">Transmembrane helix</keyword>
<comment type="subcellular location">
    <subcellularLocation>
        <location evidence="1">Cell membrane</location>
        <topology evidence="1">Multi-pass membrane protein</topology>
    </subcellularLocation>
</comment>
<evidence type="ECO:0000256" key="6">
    <source>
        <dbReference type="SAM" id="Phobius"/>
    </source>
</evidence>
<feature type="domain" description="VWFA" evidence="7">
    <location>
        <begin position="33"/>
        <end position="197"/>
    </location>
</feature>
<proteinExistence type="predicted"/>
<feature type="transmembrane region" description="Helical" evidence="6">
    <location>
        <begin position="223"/>
        <end position="244"/>
    </location>
</feature>
<evidence type="ECO:0000256" key="4">
    <source>
        <dbReference type="ARBA" id="ARBA00022989"/>
    </source>
</evidence>
<evidence type="ECO:0000313" key="8">
    <source>
        <dbReference type="EMBL" id="CAB5241209.1"/>
    </source>
</evidence>
<evidence type="ECO:0000256" key="2">
    <source>
        <dbReference type="ARBA" id="ARBA00022475"/>
    </source>
</evidence>
<dbReference type="PANTHER" id="PTHR35007">
    <property type="entry name" value="INTEGRAL MEMBRANE PROTEIN-RELATED"/>
    <property type="match status" value="1"/>
</dbReference>
<keyword evidence="3 6" id="KW-0812">Transmembrane</keyword>
<sequence length="537" mass="58878">MRKYVISVFILTFCALGSVGFAQASSPSSGKSTVALLVDASGSMQGERIQGVKSAVSSILSTVKPDVKVSIIDFNQNVHVLLEPSLDRVNARAALNSITPSGETSLYDAIYSVISQRPSSGDLRIVLLSDGSDTASTIKLEPLLDQLRQVKLPVDVIGLKTSNKQDLVLMKITLASGGHFYHLDEVETLLSTYEQTLTEVMIPAVLQQKVASPKEVEPIQASLVMPASLALLITLVVFSVINIINSSYRRQRALSNNSKSLQMYRIREDLHESDGASLSIFSFHFLPSAVRNYIRQSLDLIHSELKYEVVMTQLFAGGTVLALLITLITGSIFVGIIMAALITPMLFGSFIRSKLNRQRQNFADDLPELLNILSGGLRAGLSFQQAIEVYALENKGEVGGQVRRALSEIQVGTPADIALMNIAERMDSDDLRWTVTALSIQRTVGGSMATILDTAYETVKARAQIGREVRTLSAEGRLSAYVLMALPIGIFTFLYFSRREYVEVFWTEPAGVMLLVFIVTSIISGWFWMKKVVEIAI</sequence>
<feature type="transmembrane region" description="Helical" evidence="6">
    <location>
        <begin position="478"/>
        <end position="497"/>
    </location>
</feature>
<evidence type="ECO:0000256" key="1">
    <source>
        <dbReference type="ARBA" id="ARBA00004651"/>
    </source>
</evidence>
<dbReference type="SUPFAM" id="SSF53300">
    <property type="entry name" value="vWA-like"/>
    <property type="match status" value="1"/>
</dbReference>
<dbReference type="CDD" id="cd00198">
    <property type="entry name" value="vWFA"/>
    <property type="match status" value="1"/>
</dbReference>
<accession>A0A6J7XV31</accession>
<dbReference type="InterPro" id="IPR036465">
    <property type="entry name" value="vWFA_dom_sf"/>
</dbReference>
<reference evidence="8" key="1">
    <citation type="submission" date="2020-05" db="EMBL/GenBank/DDBJ databases">
        <authorList>
            <person name="Chiriac C."/>
            <person name="Salcher M."/>
            <person name="Ghai R."/>
            <person name="Kavagutti S V."/>
        </authorList>
    </citation>
    <scope>NUCLEOTIDE SEQUENCE</scope>
</reference>
<dbReference type="EMBL" id="CAFBSG010000033">
    <property type="protein sequence ID" value="CAB5241209.1"/>
    <property type="molecule type" value="Genomic_DNA"/>
</dbReference>
<keyword evidence="5 6" id="KW-0472">Membrane</keyword>